<protein>
    <submittedName>
        <fullName evidence="1">Uncharacterized protein</fullName>
    </submittedName>
</protein>
<evidence type="ECO:0000313" key="1">
    <source>
        <dbReference type="EMBL" id="SUF57415.1"/>
    </source>
</evidence>
<name>A0A379QJS5_SALER</name>
<gene>
    <name evidence="1" type="ORF">NCTC10252_02682</name>
</gene>
<evidence type="ECO:0000313" key="2">
    <source>
        <dbReference type="Proteomes" id="UP000254597"/>
    </source>
</evidence>
<proteinExistence type="predicted"/>
<sequence>MYILGKTGSIMCTGFNCDEYRFYSSLPCILYD</sequence>
<dbReference type="AlphaFoldDB" id="A0A379QJS5"/>
<reference evidence="1 2" key="1">
    <citation type="submission" date="2018-06" db="EMBL/GenBank/DDBJ databases">
        <authorList>
            <consortium name="Pathogen Informatics"/>
            <person name="Doyle S."/>
        </authorList>
    </citation>
    <scope>NUCLEOTIDE SEQUENCE [LARGE SCALE GENOMIC DNA]</scope>
    <source>
        <strain evidence="1 2">NCTC10252</strain>
    </source>
</reference>
<organism evidence="1 2">
    <name type="scientific">Salmonella enterica</name>
    <name type="common">Salmonella choleraesuis</name>
    <dbReference type="NCBI Taxonomy" id="28901"/>
    <lineage>
        <taxon>Bacteria</taxon>
        <taxon>Pseudomonadati</taxon>
        <taxon>Pseudomonadota</taxon>
        <taxon>Gammaproteobacteria</taxon>
        <taxon>Enterobacterales</taxon>
        <taxon>Enterobacteriaceae</taxon>
        <taxon>Salmonella</taxon>
    </lineage>
</organism>
<accession>A0A379QJS5</accession>
<dbReference type="EMBL" id="UGWP01000004">
    <property type="protein sequence ID" value="SUF57415.1"/>
    <property type="molecule type" value="Genomic_DNA"/>
</dbReference>
<dbReference type="Proteomes" id="UP000254597">
    <property type="component" value="Unassembled WGS sequence"/>
</dbReference>